<dbReference type="EMBL" id="KL197725">
    <property type="protein sequence ID" value="KDQ55496.1"/>
    <property type="molecule type" value="Genomic_DNA"/>
</dbReference>
<feature type="compositionally biased region" description="Polar residues" evidence="1">
    <location>
        <begin position="103"/>
        <end position="121"/>
    </location>
</feature>
<feature type="region of interest" description="Disordered" evidence="1">
    <location>
        <begin position="103"/>
        <end position="185"/>
    </location>
</feature>
<feature type="compositionally biased region" description="Polar residues" evidence="1">
    <location>
        <begin position="391"/>
        <end position="403"/>
    </location>
</feature>
<feature type="compositionally biased region" description="Polar residues" evidence="1">
    <location>
        <begin position="343"/>
        <end position="355"/>
    </location>
</feature>
<reference evidence="3" key="1">
    <citation type="journal article" date="2014" name="Proc. Natl. Acad. Sci. U.S.A.">
        <title>Extensive sampling of basidiomycete genomes demonstrates inadequacy of the white-rot/brown-rot paradigm for wood decay fungi.</title>
        <authorList>
            <person name="Riley R."/>
            <person name="Salamov A.A."/>
            <person name="Brown D.W."/>
            <person name="Nagy L.G."/>
            <person name="Floudas D."/>
            <person name="Held B.W."/>
            <person name="Levasseur A."/>
            <person name="Lombard V."/>
            <person name="Morin E."/>
            <person name="Otillar R."/>
            <person name="Lindquist E.A."/>
            <person name="Sun H."/>
            <person name="LaButti K.M."/>
            <person name="Schmutz J."/>
            <person name="Jabbour D."/>
            <person name="Luo H."/>
            <person name="Baker S.E."/>
            <person name="Pisabarro A.G."/>
            <person name="Walton J.D."/>
            <person name="Blanchette R.A."/>
            <person name="Henrissat B."/>
            <person name="Martin F."/>
            <person name="Cullen D."/>
            <person name="Hibbett D.S."/>
            <person name="Grigoriev I.V."/>
        </authorList>
    </citation>
    <scope>NUCLEOTIDE SEQUENCE [LARGE SCALE GENOMIC DNA]</scope>
    <source>
        <strain evidence="3">MUCL 33604</strain>
    </source>
</reference>
<evidence type="ECO:0000256" key="1">
    <source>
        <dbReference type="SAM" id="MobiDB-lite"/>
    </source>
</evidence>
<organism evidence="2 3">
    <name type="scientific">Jaapia argillacea MUCL 33604</name>
    <dbReference type="NCBI Taxonomy" id="933084"/>
    <lineage>
        <taxon>Eukaryota</taxon>
        <taxon>Fungi</taxon>
        <taxon>Dikarya</taxon>
        <taxon>Basidiomycota</taxon>
        <taxon>Agaricomycotina</taxon>
        <taxon>Agaricomycetes</taxon>
        <taxon>Agaricomycetidae</taxon>
        <taxon>Jaapiales</taxon>
        <taxon>Jaapiaceae</taxon>
        <taxon>Jaapia</taxon>
    </lineage>
</organism>
<keyword evidence="3" id="KW-1185">Reference proteome</keyword>
<sequence length="540" mass="58237">MGACFAQFVAIGPSITQTSLWYPDLSSLHSHSPCYSLRLLILAPTHRTTSHQILQNKMEDIPRITRARPAKGRGADFGSFSTSAPSGTVFAIVPRRPHVSHRSSINTGIIPNITSPPQTFQKPAPSSPSSVESLRQVKNINLTVPTPGDALNSRPSLFDRPLKGPLVVSERHQSPPRNTPPERLGYPSQAAPEEPLLLDIHFAGYPSPARAVVYGNSFLRNLPETINPAVLTLCRPSAKILEKPVAQPSSTYTSSLAMALYDGHHDWSPPSDESPDPTRTNSPVHFVPSPLSSRGSTSPATSSSSLSSDTDEEFETQSNPGRNAPCSPDRPQRAALPGPVAQYLQSQVSSGSSPNVDGRSQPGGSSSHARSLSNKRSFESMASGDEDNRATEGTQAKRQQVWSPSVVFVPEGVSARTLPQVRRSPTSPTFPSSPSTSSSSTPPPHSIACQYNSCTSHITLTQFSIADHLMKAHKPDIQDLHTKTVIRCGWGDCGKDLAYGSLRRHVQNVHCKLLVRNCGKCGQVLSRGDAARRHEETCSK</sequence>
<protein>
    <submittedName>
        <fullName evidence="2">Uncharacterized protein</fullName>
    </submittedName>
</protein>
<name>A0A067PYS6_9AGAM</name>
<feature type="compositionally biased region" description="Polar residues" evidence="1">
    <location>
        <begin position="127"/>
        <end position="144"/>
    </location>
</feature>
<feature type="compositionally biased region" description="Polar residues" evidence="1">
    <location>
        <begin position="362"/>
        <end position="375"/>
    </location>
</feature>
<feature type="region of interest" description="Disordered" evidence="1">
    <location>
        <begin position="263"/>
        <end position="444"/>
    </location>
</feature>
<dbReference type="Proteomes" id="UP000027265">
    <property type="component" value="Unassembled WGS sequence"/>
</dbReference>
<evidence type="ECO:0000313" key="2">
    <source>
        <dbReference type="EMBL" id="KDQ55496.1"/>
    </source>
</evidence>
<dbReference type="HOGENOM" id="CLU_504389_0_0_1"/>
<proteinExistence type="predicted"/>
<dbReference type="InParanoid" id="A0A067PYS6"/>
<accession>A0A067PYS6</accession>
<dbReference type="AlphaFoldDB" id="A0A067PYS6"/>
<evidence type="ECO:0000313" key="3">
    <source>
        <dbReference type="Proteomes" id="UP000027265"/>
    </source>
</evidence>
<feature type="compositionally biased region" description="Low complexity" evidence="1">
    <location>
        <begin position="424"/>
        <end position="440"/>
    </location>
</feature>
<feature type="compositionally biased region" description="Low complexity" evidence="1">
    <location>
        <begin position="292"/>
        <end position="308"/>
    </location>
</feature>
<gene>
    <name evidence="2" type="ORF">JAAARDRAFT_338110</name>
</gene>